<dbReference type="PANTHER" id="PTHR34801:SF6">
    <property type="entry name" value="SLL1620 PROTEIN"/>
    <property type="match status" value="1"/>
</dbReference>
<accession>A0ABW1KTW4</accession>
<protein>
    <submittedName>
        <fullName evidence="1">DUF1499 domain-containing protein</fullName>
    </submittedName>
</protein>
<sequence length="144" mass="15113">MKLIAIIVIGVILAGIIGFIALAQKSKNGAPPGLVDGALAQCPSSPNCVTSEAGVPESHAIEPLPLSSWDKLPDTIQENGGRVVALRNDYIGAVFSTPLMGFADDVEFRKGETQVHVRSASRVGHSDMGANRKRVEALRAALAE</sequence>
<dbReference type="RefSeq" id="WP_379880724.1">
    <property type="nucleotide sequence ID" value="NZ_JBHPON010000001.1"/>
</dbReference>
<keyword evidence="2" id="KW-1185">Reference proteome</keyword>
<dbReference type="Proteomes" id="UP001596116">
    <property type="component" value="Unassembled WGS sequence"/>
</dbReference>
<name>A0ABW1KTW4_9PROT</name>
<dbReference type="InterPro" id="IPR010865">
    <property type="entry name" value="DUF1499"/>
</dbReference>
<dbReference type="PIRSF" id="PIRSF026426">
    <property type="entry name" value="DUF1499"/>
    <property type="match status" value="1"/>
</dbReference>
<comment type="caution">
    <text evidence="1">The sequence shown here is derived from an EMBL/GenBank/DDBJ whole genome shotgun (WGS) entry which is preliminary data.</text>
</comment>
<dbReference type="PANTHER" id="PTHR34801">
    <property type="entry name" value="EXPRESSED PROTEIN"/>
    <property type="match status" value="1"/>
</dbReference>
<evidence type="ECO:0000313" key="2">
    <source>
        <dbReference type="Proteomes" id="UP001596116"/>
    </source>
</evidence>
<organism evidence="1 2">
    <name type="scientific">Hyphococcus aureus</name>
    <dbReference type="NCBI Taxonomy" id="2666033"/>
    <lineage>
        <taxon>Bacteria</taxon>
        <taxon>Pseudomonadati</taxon>
        <taxon>Pseudomonadota</taxon>
        <taxon>Alphaproteobacteria</taxon>
        <taxon>Parvularculales</taxon>
        <taxon>Parvularculaceae</taxon>
        <taxon>Hyphococcus</taxon>
    </lineage>
</organism>
<proteinExistence type="predicted"/>
<gene>
    <name evidence="1" type="ORF">ACFMB1_00450</name>
</gene>
<evidence type="ECO:0000313" key="1">
    <source>
        <dbReference type="EMBL" id="MFC6033987.1"/>
    </source>
</evidence>
<dbReference type="Pfam" id="PF07386">
    <property type="entry name" value="DUF1499"/>
    <property type="match status" value="1"/>
</dbReference>
<dbReference type="EMBL" id="JBHPON010000001">
    <property type="protein sequence ID" value="MFC6033987.1"/>
    <property type="molecule type" value="Genomic_DNA"/>
</dbReference>
<reference evidence="1 2" key="1">
    <citation type="submission" date="2024-09" db="EMBL/GenBank/DDBJ databases">
        <authorList>
            <person name="Zhang Z.-H."/>
        </authorList>
    </citation>
    <scope>NUCLEOTIDE SEQUENCE [LARGE SCALE GENOMIC DNA]</scope>
    <source>
        <strain evidence="1 2">HHTR114</strain>
    </source>
</reference>